<feature type="domain" description="Sulfatase N-terminal" evidence="3">
    <location>
        <begin position="7"/>
        <end position="302"/>
    </location>
</feature>
<dbReference type="SUPFAM" id="SSF53649">
    <property type="entry name" value="Alkaline phosphatase-like"/>
    <property type="match status" value="1"/>
</dbReference>
<evidence type="ECO:0000259" key="3">
    <source>
        <dbReference type="Pfam" id="PF00884"/>
    </source>
</evidence>
<evidence type="ECO:0000256" key="2">
    <source>
        <dbReference type="ARBA" id="ARBA00022801"/>
    </source>
</evidence>
<dbReference type="InterPro" id="IPR000917">
    <property type="entry name" value="Sulfatase_N"/>
</dbReference>
<evidence type="ECO:0000313" key="4">
    <source>
        <dbReference type="EMBL" id="CAA9550614.1"/>
    </source>
</evidence>
<protein>
    <submittedName>
        <fullName evidence="4">Sulfatase family protein</fullName>
    </submittedName>
</protein>
<evidence type="ECO:0000256" key="1">
    <source>
        <dbReference type="ARBA" id="ARBA00022723"/>
    </source>
</evidence>
<keyword evidence="2" id="KW-0378">Hydrolase</keyword>
<dbReference type="PANTHER" id="PTHR45953:SF1">
    <property type="entry name" value="IDURONATE 2-SULFATASE"/>
    <property type="match status" value="1"/>
</dbReference>
<name>A0A6J4UHP2_9BACT</name>
<dbReference type="GO" id="GO:0008484">
    <property type="term" value="F:sulfuric ester hydrolase activity"/>
    <property type="evidence" value="ECO:0007669"/>
    <property type="project" value="TreeGrafter"/>
</dbReference>
<dbReference type="PANTHER" id="PTHR45953">
    <property type="entry name" value="IDURONATE 2-SULFATASE"/>
    <property type="match status" value="1"/>
</dbReference>
<dbReference type="AlphaFoldDB" id="A0A6J4UHP2"/>
<dbReference type="Gene3D" id="3.40.720.10">
    <property type="entry name" value="Alkaline Phosphatase, subunit A"/>
    <property type="match status" value="1"/>
</dbReference>
<dbReference type="Pfam" id="PF00884">
    <property type="entry name" value="Sulfatase"/>
    <property type="match status" value="1"/>
</dbReference>
<dbReference type="EMBL" id="CADCWM010000263">
    <property type="protein sequence ID" value="CAA9550614.1"/>
    <property type="molecule type" value="Genomic_DNA"/>
</dbReference>
<dbReference type="GO" id="GO:0005737">
    <property type="term" value="C:cytoplasm"/>
    <property type="evidence" value="ECO:0007669"/>
    <property type="project" value="TreeGrafter"/>
</dbReference>
<dbReference type="GO" id="GO:0046872">
    <property type="term" value="F:metal ion binding"/>
    <property type="evidence" value="ECO:0007669"/>
    <property type="project" value="UniProtKB-KW"/>
</dbReference>
<dbReference type="CDD" id="cd16027">
    <property type="entry name" value="SGSH"/>
    <property type="match status" value="1"/>
</dbReference>
<keyword evidence="1" id="KW-0479">Metal-binding</keyword>
<reference evidence="4" key="1">
    <citation type="submission" date="2020-02" db="EMBL/GenBank/DDBJ databases">
        <authorList>
            <person name="Meier V. D."/>
        </authorList>
    </citation>
    <scope>NUCLEOTIDE SEQUENCE</scope>
    <source>
        <strain evidence="4">AVDCRST_MAG88</strain>
    </source>
</reference>
<gene>
    <name evidence="4" type="ORF">AVDCRST_MAG88-744</name>
</gene>
<organism evidence="4">
    <name type="scientific">uncultured Thermomicrobiales bacterium</name>
    <dbReference type="NCBI Taxonomy" id="1645740"/>
    <lineage>
        <taxon>Bacteria</taxon>
        <taxon>Pseudomonadati</taxon>
        <taxon>Thermomicrobiota</taxon>
        <taxon>Thermomicrobia</taxon>
        <taxon>Thermomicrobiales</taxon>
        <taxon>environmental samples</taxon>
    </lineage>
</organism>
<dbReference type="InterPro" id="IPR017850">
    <property type="entry name" value="Alkaline_phosphatase_core_sf"/>
</dbReference>
<proteinExistence type="predicted"/>
<sequence length="459" mass="49880">MATDRRPNILLITCHDLGRFLGCYGVSTVRTPQLDALAADGVRFARAFCTAPQCSPSRASLFTGRYPHSNGVLGLTHAQFAWDLHPDERHLGQTLRDAGYTTALLGIHHESLRAEPAAVAARCGMDEVVLGGRAEEVAGRALERLGRFAEAERPFYLQLGFHEPHREPTTGGADREELYMGFLGDRLAPDDALGVTVPPYLRDEPRAREELAELQGAIHYVDGAIGRVLAGLRDLGLVDNTLVLVTTDHGLALPRAKCSLYDPGLEIALILRLPARGWRGGRAIDALVSNVDLFPTLVELAGLPVPPAVQGRSLLALLDGEDGYEPRDAIFGEMTYHDYYDPRRGVRTARHKLIVNFSAAPAFMDPSQSWRPRTATMVPPDPALAYHPPVELYDLEADPLEWRNLADDEAHAAPRRALLAQLGSWMRETGDPLLAGAVTSPLHRRVVAALAGAGDPAPG</sequence>
<accession>A0A6J4UHP2</accession>